<dbReference type="PROSITE" id="PS00584">
    <property type="entry name" value="PFKB_KINASES_2"/>
    <property type="match status" value="1"/>
</dbReference>
<feature type="domain" description="Carbohydrate kinase PfkB" evidence="13">
    <location>
        <begin position="5"/>
        <end position="296"/>
    </location>
</feature>
<dbReference type="EMBL" id="SGXA01000002">
    <property type="protein sequence ID" value="RZS71163.1"/>
    <property type="molecule type" value="Genomic_DNA"/>
</dbReference>
<comment type="subunit">
    <text evidence="12">Homodimer.</text>
</comment>
<keyword evidence="15" id="KW-1185">Reference proteome</keyword>
<name>A0A4Q7MVN4_9BACT</name>
<evidence type="ECO:0000256" key="6">
    <source>
        <dbReference type="ARBA" id="ARBA00022741"/>
    </source>
</evidence>
<feature type="binding site" evidence="12">
    <location>
        <position position="186"/>
    </location>
    <ligand>
        <name>ATP</name>
        <dbReference type="ChEBI" id="CHEBI:30616"/>
    </ligand>
</feature>
<feature type="active site" description="Proton acceptor" evidence="12">
    <location>
        <position position="254"/>
    </location>
</feature>
<comment type="catalytic activity">
    <reaction evidence="12">
        <text>D-ribose + ATP = D-ribose 5-phosphate + ADP + H(+)</text>
        <dbReference type="Rhea" id="RHEA:13697"/>
        <dbReference type="ChEBI" id="CHEBI:15378"/>
        <dbReference type="ChEBI" id="CHEBI:30616"/>
        <dbReference type="ChEBI" id="CHEBI:47013"/>
        <dbReference type="ChEBI" id="CHEBI:78346"/>
        <dbReference type="ChEBI" id="CHEBI:456216"/>
        <dbReference type="EC" id="2.7.1.15"/>
    </reaction>
</comment>
<feature type="binding site" evidence="12">
    <location>
        <begin position="222"/>
        <end position="227"/>
    </location>
    <ligand>
        <name>ATP</name>
        <dbReference type="ChEBI" id="CHEBI:30616"/>
    </ligand>
</feature>
<evidence type="ECO:0000256" key="12">
    <source>
        <dbReference type="HAMAP-Rule" id="MF_01987"/>
    </source>
</evidence>
<evidence type="ECO:0000259" key="13">
    <source>
        <dbReference type="Pfam" id="PF00294"/>
    </source>
</evidence>
<evidence type="ECO:0000256" key="3">
    <source>
        <dbReference type="ARBA" id="ARBA00016943"/>
    </source>
</evidence>
<evidence type="ECO:0000256" key="9">
    <source>
        <dbReference type="ARBA" id="ARBA00022842"/>
    </source>
</evidence>
<keyword evidence="6 12" id="KW-0547">Nucleotide-binding</keyword>
<feature type="binding site" evidence="12">
    <location>
        <begin position="253"/>
        <end position="254"/>
    </location>
    <ligand>
        <name>ATP</name>
        <dbReference type="ChEBI" id="CHEBI:30616"/>
    </ligand>
</feature>
<accession>A0A4Q7MVN4</accession>
<dbReference type="UniPathway" id="UPA00916">
    <property type="reaction ID" value="UER00889"/>
</dbReference>
<evidence type="ECO:0000256" key="10">
    <source>
        <dbReference type="ARBA" id="ARBA00022958"/>
    </source>
</evidence>
<dbReference type="RefSeq" id="WP_130541695.1">
    <property type="nucleotide sequence ID" value="NZ_CP042431.1"/>
</dbReference>
<feature type="binding site" evidence="12">
    <location>
        <position position="248"/>
    </location>
    <ligand>
        <name>K(+)</name>
        <dbReference type="ChEBI" id="CHEBI:29103"/>
    </ligand>
</feature>
<feature type="binding site" evidence="12">
    <location>
        <position position="284"/>
    </location>
    <ligand>
        <name>K(+)</name>
        <dbReference type="ChEBI" id="CHEBI:29103"/>
    </ligand>
</feature>
<dbReference type="PROSITE" id="PS00583">
    <property type="entry name" value="PFKB_KINASES_1"/>
    <property type="match status" value="1"/>
</dbReference>
<dbReference type="PANTHER" id="PTHR10584">
    <property type="entry name" value="SUGAR KINASE"/>
    <property type="match status" value="1"/>
</dbReference>
<comment type="similarity">
    <text evidence="1">Belongs to the carbohydrate kinase pfkB family.</text>
</comment>
<gene>
    <name evidence="12" type="primary">rbsK</name>
    <name evidence="14" type="ORF">EV199_3064</name>
</gene>
<comment type="function">
    <text evidence="12">Catalyzes the phosphorylation of ribose at O-5 in a reaction requiring ATP and magnesium. The resulting D-ribose-5-phosphate can then be used either for sythesis of nucleotides, histidine, and tryptophan, or as a component of the pentose phosphate pathway.</text>
</comment>
<dbReference type="Pfam" id="PF00294">
    <property type="entry name" value="PfkB"/>
    <property type="match status" value="1"/>
</dbReference>
<dbReference type="Gene3D" id="3.40.1190.20">
    <property type="match status" value="1"/>
</dbReference>
<proteinExistence type="inferred from homology"/>
<evidence type="ECO:0000256" key="1">
    <source>
        <dbReference type="ARBA" id="ARBA00005380"/>
    </source>
</evidence>
<comment type="caution">
    <text evidence="12">Lacks conserved residue(s) required for the propagation of feature annotation.</text>
</comment>
<keyword evidence="8 12" id="KW-0067">ATP-binding</keyword>
<reference evidence="14 15" key="1">
    <citation type="submission" date="2019-02" db="EMBL/GenBank/DDBJ databases">
        <title>Genomic Encyclopedia of Type Strains, Phase IV (KMG-IV): sequencing the most valuable type-strain genomes for metagenomic binning, comparative biology and taxonomic classification.</title>
        <authorList>
            <person name="Goeker M."/>
        </authorList>
    </citation>
    <scope>NUCLEOTIDE SEQUENCE [LARGE SCALE GENOMIC DNA]</scope>
    <source>
        <strain evidence="14 15">DSM 18116</strain>
    </source>
</reference>
<keyword evidence="4 12" id="KW-0808">Transferase</keyword>
<feature type="binding site" evidence="12">
    <location>
        <position position="293"/>
    </location>
    <ligand>
        <name>K(+)</name>
        <dbReference type="ChEBI" id="CHEBI:29103"/>
    </ligand>
</feature>
<evidence type="ECO:0000256" key="7">
    <source>
        <dbReference type="ARBA" id="ARBA00022777"/>
    </source>
</evidence>
<protein>
    <recommendedName>
        <fullName evidence="3 12">Ribokinase</fullName>
        <shortName evidence="12">RK</shortName>
        <ecNumber evidence="2 12">2.7.1.15</ecNumber>
    </recommendedName>
</protein>
<dbReference type="Proteomes" id="UP000293874">
    <property type="component" value="Unassembled WGS sequence"/>
</dbReference>
<feature type="binding site" evidence="12">
    <location>
        <position position="254"/>
    </location>
    <ligand>
        <name>substrate</name>
    </ligand>
</feature>
<evidence type="ECO:0000313" key="15">
    <source>
        <dbReference type="Proteomes" id="UP000293874"/>
    </source>
</evidence>
<dbReference type="CDD" id="cd01174">
    <property type="entry name" value="ribokinase"/>
    <property type="match status" value="1"/>
</dbReference>
<evidence type="ECO:0000256" key="11">
    <source>
        <dbReference type="ARBA" id="ARBA00023277"/>
    </source>
</evidence>
<comment type="activity regulation">
    <text evidence="12">Activated by a monovalent cation that binds near, but not in, the active site. The most likely occupant of the site in vivo is potassium. Ion binding induces a conformational change that may alter substrate affinity.</text>
</comment>
<dbReference type="InterPro" id="IPR002173">
    <property type="entry name" value="Carboh/pur_kinase_PfkB_CS"/>
</dbReference>
<organism evidence="14 15">
    <name type="scientific">Pseudobacter ginsenosidimutans</name>
    <dbReference type="NCBI Taxonomy" id="661488"/>
    <lineage>
        <taxon>Bacteria</taxon>
        <taxon>Pseudomonadati</taxon>
        <taxon>Bacteroidota</taxon>
        <taxon>Chitinophagia</taxon>
        <taxon>Chitinophagales</taxon>
        <taxon>Chitinophagaceae</taxon>
        <taxon>Pseudobacter</taxon>
    </lineage>
</organism>
<dbReference type="InterPro" id="IPR011877">
    <property type="entry name" value="Ribokinase"/>
</dbReference>
<dbReference type="InterPro" id="IPR029056">
    <property type="entry name" value="Ribokinase-like"/>
</dbReference>
<feature type="binding site" evidence="12">
    <location>
        <position position="287"/>
    </location>
    <ligand>
        <name>K(+)</name>
        <dbReference type="ChEBI" id="CHEBI:29103"/>
    </ligand>
</feature>
<comment type="pathway">
    <text evidence="12">Carbohydrate metabolism; D-ribose degradation; D-ribose 5-phosphate from beta-D-ribopyranose: step 2/2.</text>
</comment>
<evidence type="ECO:0000256" key="8">
    <source>
        <dbReference type="ARBA" id="ARBA00022840"/>
    </source>
</evidence>
<comment type="similarity">
    <text evidence="12">Belongs to the carbohydrate kinase PfkB family. Ribokinase subfamily.</text>
</comment>
<keyword evidence="5 12" id="KW-0479">Metal-binding</keyword>
<dbReference type="GO" id="GO:0019303">
    <property type="term" value="P:D-ribose catabolic process"/>
    <property type="evidence" value="ECO:0007669"/>
    <property type="project" value="UniProtKB-UniRule"/>
</dbReference>
<dbReference type="NCBIfam" id="TIGR02152">
    <property type="entry name" value="D_ribokin_bact"/>
    <property type="match status" value="1"/>
</dbReference>
<sequence>MKSGKIVVVGSSNMDMVVKTDHIPVPGETVLSGSFFMNAGGKGANQAVAVARLGGEVVFISKLGNDLFGKQFSQLFSSEGIDTSHLRFDDERPSGVALITVDKAGENSIVVASGANAYLGDEDIVSALREIESAGIVLLQLEIPLTTVQHVIAYAAERNVKVILNPAPAASLPKEMLAQIDILTPNKTEAGMLAGMEVTDIDSAGRAAKAICNMGVKNVVVTMGPLGAVICDGTNINLVKTREVETVDTTAAGDVFNGALAVALAEGRELEAAVGFACEAAAISVTRLGAQSSIPHRNELVAVQLNFTSPNSVN</sequence>
<keyword evidence="12" id="KW-0963">Cytoplasm</keyword>
<feature type="binding site" evidence="12">
    <location>
        <position position="142"/>
    </location>
    <ligand>
        <name>substrate</name>
    </ligand>
</feature>
<dbReference type="SUPFAM" id="SSF53613">
    <property type="entry name" value="Ribokinase-like"/>
    <property type="match status" value="1"/>
</dbReference>
<evidence type="ECO:0000313" key="14">
    <source>
        <dbReference type="EMBL" id="RZS71163.1"/>
    </source>
</evidence>
<dbReference type="GO" id="GO:0004747">
    <property type="term" value="F:ribokinase activity"/>
    <property type="evidence" value="ECO:0007669"/>
    <property type="project" value="UniProtKB-UniRule"/>
</dbReference>
<keyword evidence="10 12" id="KW-0630">Potassium</keyword>
<keyword evidence="9 12" id="KW-0460">Magnesium</keyword>
<evidence type="ECO:0000256" key="5">
    <source>
        <dbReference type="ARBA" id="ARBA00022723"/>
    </source>
</evidence>
<comment type="cofactor">
    <cofactor evidence="12">
        <name>Mg(2+)</name>
        <dbReference type="ChEBI" id="CHEBI:18420"/>
    </cofactor>
    <text evidence="12">Requires a divalent cation, most likely magnesium in vivo, as an electrophilic catalyst to aid phosphoryl group transfer. It is the chelate of the metal and the nucleotide that is the actual substrate.</text>
</comment>
<dbReference type="HAMAP" id="MF_01987">
    <property type="entry name" value="Ribokinase"/>
    <property type="match status" value="1"/>
</dbReference>
<dbReference type="InterPro" id="IPR002139">
    <property type="entry name" value="Ribo/fructo_kinase"/>
</dbReference>
<comment type="caution">
    <text evidence="14">The sequence shown here is derived from an EMBL/GenBank/DDBJ whole genome shotgun (WGS) entry which is preliminary data.</text>
</comment>
<dbReference type="InterPro" id="IPR011611">
    <property type="entry name" value="PfkB_dom"/>
</dbReference>
<feature type="binding site" evidence="12">
    <location>
        <position position="250"/>
    </location>
    <ligand>
        <name>K(+)</name>
        <dbReference type="ChEBI" id="CHEBI:29103"/>
    </ligand>
</feature>
<feature type="binding site" evidence="12">
    <location>
        <begin position="13"/>
        <end position="15"/>
    </location>
    <ligand>
        <name>substrate</name>
    </ligand>
</feature>
<dbReference type="PRINTS" id="PR00990">
    <property type="entry name" value="RIBOKINASE"/>
</dbReference>
<comment type="subcellular location">
    <subcellularLocation>
        <location evidence="12">Cytoplasm</location>
    </subcellularLocation>
</comment>
<dbReference type="PANTHER" id="PTHR10584:SF166">
    <property type="entry name" value="RIBOKINASE"/>
    <property type="match status" value="1"/>
</dbReference>
<keyword evidence="7 12" id="KW-0418">Kinase</keyword>
<dbReference type="AlphaFoldDB" id="A0A4Q7MVN4"/>
<feature type="binding site" evidence="12">
    <location>
        <position position="289"/>
    </location>
    <ligand>
        <name>K(+)</name>
        <dbReference type="ChEBI" id="CHEBI:29103"/>
    </ligand>
</feature>
<dbReference type="EC" id="2.7.1.15" evidence="2 12"/>
<dbReference type="OrthoDB" id="9775849at2"/>
<dbReference type="GO" id="GO:0005829">
    <property type="term" value="C:cytosol"/>
    <property type="evidence" value="ECO:0007669"/>
    <property type="project" value="TreeGrafter"/>
</dbReference>
<dbReference type="GO" id="GO:0046872">
    <property type="term" value="F:metal ion binding"/>
    <property type="evidence" value="ECO:0007669"/>
    <property type="project" value="UniProtKB-KW"/>
</dbReference>
<keyword evidence="11 12" id="KW-0119">Carbohydrate metabolism</keyword>
<evidence type="ECO:0000256" key="4">
    <source>
        <dbReference type="ARBA" id="ARBA00022679"/>
    </source>
</evidence>
<dbReference type="GO" id="GO:0005524">
    <property type="term" value="F:ATP binding"/>
    <property type="evidence" value="ECO:0007669"/>
    <property type="project" value="UniProtKB-UniRule"/>
</dbReference>
<evidence type="ECO:0000256" key="2">
    <source>
        <dbReference type="ARBA" id="ARBA00012035"/>
    </source>
</evidence>
<feature type="binding site" evidence="12">
    <location>
        <begin position="41"/>
        <end position="45"/>
    </location>
    <ligand>
        <name>substrate</name>
    </ligand>
</feature>